<accession>A0AAV9DIF5</accession>
<sequence>MVGHKNSRVGYVMNVGHLLVLLFRALSEVPIQFNKNLAYSDGMRVVEPAKLAMQIPTDGLLFTGMDK</sequence>
<evidence type="ECO:0000313" key="2">
    <source>
        <dbReference type="EMBL" id="KAK1300985.1"/>
    </source>
</evidence>
<keyword evidence="3" id="KW-1185">Reference proteome</keyword>
<protein>
    <submittedName>
        <fullName evidence="2">Bifunctional nuclease 2</fullName>
    </submittedName>
</protein>
<feature type="signal peptide" evidence="1">
    <location>
        <begin position="1"/>
        <end position="27"/>
    </location>
</feature>
<evidence type="ECO:0000313" key="3">
    <source>
        <dbReference type="Proteomes" id="UP001180020"/>
    </source>
</evidence>
<name>A0AAV9DIF5_ACOCL</name>
<proteinExistence type="predicted"/>
<dbReference type="EMBL" id="JAUJYO010000013">
    <property type="protein sequence ID" value="KAK1300985.1"/>
    <property type="molecule type" value="Genomic_DNA"/>
</dbReference>
<evidence type="ECO:0000256" key="1">
    <source>
        <dbReference type="SAM" id="SignalP"/>
    </source>
</evidence>
<keyword evidence="1" id="KW-0732">Signal</keyword>
<reference evidence="2" key="2">
    <citation type="submission" date="2023-06" db="EMBL/GenBank/DDBJ databases">
        <authorList>
            <person name="Ma L."/>
            <person name="Liu K.-W."/>
            <person name="Li Z."/>
            <person name="Hsiao Y.-Y."/>
            <person name="Qi Y."/>
            <person name="Fu T."/>
            <person name="Tang G."/>
            <person name="Zhang D."/>
            <person name="Sun W.-H."/>
            <person name="Liu D.-K."/>
            <person name="Li Y."/>
            <person name="Chen G.-Z."/>
            <person name="Liu X.-D."/>
            <person name="Liao X.-Y."/>
            <person name="Jiang Y.-T."/>
            <person name="Yu X."/>
            <person name="Hao Y."/>
            <person name="Huang J."/>
            <person name="Zhao X.-W."/>
            <person name="Ke S."/>
            <person name="Chen Y.-Y."/>
            <person name="Wu W.-L."/>
            <person name="Hsu J.-L."/>
            <person name="Lin Y.-F."/>
            <person name="Huang M.-D."/>
            <person name="Li C.-Y."/>
            <person name="Huang L."/>
            <person name="Wang Z.-W."/>
            <person name="Zhao X."/>
            <person name="Zhong W.-Y."/>
            <person name="Peng D.-H."/>
            <person name="Ahmad S."/>
            <person name="Lan S."/>
            <person name="Zhang J.-S."/>
            <person name="Tsai W.-C."/>
            <person name="Van De Peer Y."/>
            <person name="Liu Z.-J."/>
        </authorList>
    </citation>
    <scope>NUCLEOTIDE SEQUENCE</scope>
    <source>
        <strain evidence="2">CP</strain>
        <tissue evidence="2">Leaves</tissue>
    </source>
</reference>
<gene>
    <name evidence="2" type="primary">BBD2</name>
    <name evidence="2" type="ORF">QJS10_CPB13g01502</name>
</gene>
<dbReference type="Proteomes" id="UP001180020">
    <property type="component" value="Unassembled WGS sequence"/>
</dbReference>
<comment type="caution">
    <text evidence="2">The sequence shown here is derived from an EMBL/GenBank/DDBJ whole genome shotgun (WGS) entry which is preliminary data.</text>
</comment>
<dbReference type="AlphaFoldDB" id="A0AAV9DIF5"/>
<reference evidence="2" key="1">
    <citation type="journal article" date="2023" name="Nat. Commun.">
        <title>Diploid and tetraploid genomes of Acorus and the evolution of monocots.</title>
        <authorList>
            <person name="Ma L."/>
            <person name="Liu K.W."/>
            <person name="Li Z."/>
            <person name="Hsiao Y.Y."/>
            <person name="Qi Y."/>
            <person name="Fu T."/>
            <person name="Tang G.D."/>
            <person name="Zhang D."/>
            <person name="Sun W.H."/>
            <person name="Liu D.K."/>
            <person name="Li Y."/>
            <person name="Chen G.Z."/>
            <person name="Liu X.D."/>
            <person name="Liao X.Y."/>
            <person name="Jiang Y.T."/>
            <person name="Yu X."/>
            <person name="Hao Y."/>
            <person name="Huang J."/>
            <person name="Zhao X.W."/>
            <person name="Ke S."/>
            <person name="Chen Y.Y."/>
            <person name="Wu W.L."/>
            <person name="Hsu J.L."/>
            <person name="Lin Y.F."/>
            <person name="Huang M.D."/>
            <person name="Li C.Y."/>
            <person name="Huang L."/>
            <person name="Wang Z.W."/>
            <person name="Zhao X."/>
            <person name="Zhong W.Y."/>
            <person name="Peng D.H."/>
            <person name="Ahmad S."/>
            <person name="Lan S."/>
            <person name="Zhang J.S."/>
            <person name="Tsai W.C."/>
            <person name="Van de Peer Y."/>
            <person name="Liu Z.J."/>
        </authorList>
    </citation>
    <scope>NUCLEOTIDE SEQUENCE</scope>
    <source>
        <strain evidence="2">CP</strain>
    </source>
</reference>
<organism evidence="2 3">
    <name type="scientific">Acorus calamus</name>
    <name type="common">Sweet flag</name>
    <dbReference type="NCBI Taxonomy" id="4465"/>
    <lineage>
        <taxon>Eukaryota</taxon>
        <taxon>Viridiplantae</taxon>
        <taxon>Streptophyta</taxon>
        <taxon>Embryophyta</taxon>
        <taxon>Tracheophyta</taxon>
        <taxon>Spermatophyta</taxon>
        <taxon>Magnoliopsida</taxon>
        <taxon>Liliopsida</taxon>
        <taxon>Acoraceae</taxon>
        <taxon>Acorus</taxon>
    </lineage>
</organism>
<feature type="chain" id="PRO_5043586368" evidence="1">
    <location>
        <begin position="28"/>
        <end position="67"/>
    </location>
</feature>